<evidence type="ECO:0000313" key="2">
    <source>
        <dbReference type="Proteomes" id="UP000322524"/>
    </source>
</evidence>
<organism evidence="1 2">
    <name type="scientific">Sutcliffiella horikoshii</name>
    <dbReference type="NCBI Taxonomy" id="79883"/>
    <lineage>
        <taxon>Bacteria</taxon>
        <taxon>Bacillati</taxon>
        <taxon>Bacillota</taxon>
        <taxon>Bacilli</taxon>
        <taxon>Bacillales</taxon>
        <taxon>Bacillaceae</taxon>
        <taxon>Sutcliffiella</taxon>
    </lineage>
</organism>
<gene>
    <name evidence="1" type="ORF">FZC76_06460</name>
</gene>
<protein>
    <recommendedName>
        <fullName evidence="3">Lipoprotein</fullName>
    </recommendedName>
</protein>
<reference evidence="1 2" key="1">
    <citation type="submission" date="2019-08" db="EMBL/GenBank/DDBJ databases">
        <title>Bacillus genomes from the desert of Cuatro Cienegas, Coahuila.</title>
        <authorList>
            <person name="Olmedo-Alvarez G."/>
        </authorList>
    </citation>
    <scope>NUCLEOTIDE SEQUENCE [LARGE SCALE GENOMIC DNA]</scope>
    <source>
        <strain evidence="1 2">CH28_1T</strain>
    </source>
</reference>
<dbReference type="Proteomes" id="UP000322524">
    <property type="component" value="Unassembled WGS sequence"/>
</dbReference>
<name>A0A5D4T399_9BACI</name>
<evidence type="ECO:0000313" key="1">
    <source>
        <dbReference type="EMBL" id="TYS69865.1"/>
    </source>
</evidence>
<proteinExistence type="predicted"/>
<dbReference type="PROSITE" id="PS51257">
    <property type="entry name" value="PROKAR_LIPOPROTEIN"/>
    <property type="match status" value="1"/>
</dbReference>
<comment type="caution">
    <text evidence="1">The sequence shown here is derived from an EMBL/GenBank/DDBJ whole genome shotgun (WGS) entry which is preliminary data.</text>
</comment>
<sequence length="124" mass="14795">MKLKLFSLFAIATIFLTACGDKVLVVRTPLEGDHYVRSNIESLEWKHFSNMISSDSDIQEDDFNQLKWTMDHYSKTRYIMVSDELYRFDQNGKMVYYTDWKEEDGEYKLEKLEFPNYDTTGNME</sequence>
<evidence type="ECO:0008006" key="3">
    <source>
        <dbReference type="Google" id="ProtNLM"/>
    </source>
</evidence>
<dbReference type="RefSeq" id="WP_148987426.1">
    <property type="nucleotide sequence ID" value="NZ_VTEV01000002.1"/>
</dbReference>
<accession>A0A5D4T399</accession>
<dbReference type="EMBL" id="VTEV01000002">
    <property type="protein sequence ID" value="TYS69865.1"/>
    <property type="molecule type" value="Genomic_DNA"/>
</dbReference>
<dbReference type="OrthoDB" id="2866493at2"/>
<dbReference type="AlphaFoldDB" id="A0A5D4T399"/>